<comment type="caution">
    <text evidence="7">The sequence shown here is derived from an EMBL/GenBank/DDBJ whole genome shotgun (WGS) entry which is preliminary data.</text>
</comment>
<dbReference type="InterPro" id="IPR020846">
    <property type="entry name" value="MFS_dom"/>
</dbReference>
<feature type="domain" description="Major facilitator superfamily (MFS) profile" evidence="6">
    <location>
        <begin position="1"/>
        <end position="411"/>
    </location>
</feature>
<proteinExistence type="predicted"/>
<dbReference type="GO" id="GO:0022857">
    <property type="term" value="F:transmembrane transporter activity"/>
    <property type="evidence" value="ECO:0007669"/>
    <property type="project" value="InterPro"/>
</dbReference>
<feature type="transmembrane region" description="Helical" evidence="5">
    <location>
        <begin position="350"/>
        <end position="367"/>
    </location>
</feature>
<accession>A0AAE1Z6Y3</accession>
<feature type="transmembrane region" description="Helical" evidence="5">
    <location>
        <begin position="278"/>
        <end position="300"/>
    </location>
</feature>
<dbReference type="EMBL" id="JALJAT010000007">
    <property type="protein sequence ID" value="KAK4468240.1"/>
    <property type="molecule type" value="Genomic_DNA"/>
</dbReference>
<evidence type="ECO:0000256" key="5">
    <source>
        <dbReference type="SAM" id="Phobius"/>
    </source>
</evidence>
<dbReference type="InterPro" id="IPR011701">
    <property type="entry name" value="MFS"/>
</dbReference>
<evidence type="ECO:0000256" key="1">
    <source>
        <dbReference type="ARBA" id="ARBA00004141"/>
    </source>
</evidence>
<feature type="transmembrane region" description="Helical" evidence="5">
    <location>
        <begin position="199"/>
        <end position="220"/>
    </location>
</feature>
<evidence type="ECO:0000313" key="7">
    <source>
        <dbReference type="EMBL" id="KAK4468240.1"/>
    </source>
</evidence>
<keyword evidence="3 5" id="KW-1133">Transmembrane helix</keyword>
<dbReference type="Proteomes" id="UP001292079">
    <property type="component" value="Unassembled WGS sequence"/>
</dbReference>
<gene>
    <name evidence="7" type="ORF">MN116_008396</name>
</gene>
<evidence type="ECO:0000256" key="4">
    <source>
        <dbReference type="ARBA" id="ARBA00023136"/>
    </source>
</evidence>
<dbReference type="Gene3D" id="1.20.1250.20">
    <property type="entry name" value="MFS general substrate transporter like domains"/>
    <property type="match status" value="1"/>
</dbReference>
<dbReference type="PANTHER" id="PTHR11662">
    <property type="entry name" value="SOLUTE CARRIER FAMILY 17"/>
    <property type="match status" value="1"/>
</dbReference>
<dbReference type="PANTHER" id="PTHR11662:SF399">
    <property type="entry name" value="FI19708P1-RELATED"/>
    <property type="match status" value="1"/>
</dbReference>
<feature type="transmembrane region" description="Helical" evidence="5">
    <location>
        <begin position="312"/>
        <end position="338"/>
    </location>
</feature>
<dbReference type="InterPro" id="IPR036259">
    <property type="entry name" value="MFS_trans_sf"/>
</dbReference>
<evidence type="ECO:0000259" key="6">
    <source>
        <dbReference type="PROSITE" id="PS50850"/>
    </source>
</evidence>
<evidence type="ECO:0000256" key="3">
    <source>
        <dbReference type="ARBA" id="ARBA00022989"/>
    </source>
</evidence>
<dbReference type="GO" id="GO:0006820">
    <property type="term" value="P:monoatomic anion transport"/>
    <property type="evidence" value="ECO:0007669"/>
    <property type="project" value="TreeGrafter"/>
</dbReference>
<comment type="subcellular location">
    <subcellularLocation>
        <location evidence="1">Membrane</location>
        <topology evidence="1">Multi-pass membrane protein</topology>
    </subcellularLocation>
</comment>
<keyword evidence="2 5" id="KW-0812">Transmembrane</keyword>
<reference evidence="7" key="2">
    <citation type="journal article" date="2023" name="Infect Dis Poverty">
        <title>Chromosome-scale genome of the human blood fluke Schistosoma mekongi and its implications for public health.</title>
        <authorList>
            <person name="Zhou M."/>
            <person name="Xu L."/>
            <person name="Xu D."/>
            <person name="Chen W."/>
            <person name="Khan J."/>
            <person name="Hu Y."/>
            <person name="Huang H."/>
            <person name="Wei H."/>
            <person name="Zhang Y."/>
            <person name="Chusongsang P."/>
            <person name="Tanasarnprasert K."/>
            <person name="Hu X."/>
            <person name="Limpanont Y."/>
            <person name="Lv Z."/>
        </authorList>
    </citation>
    <scope>NUCLEOTIDE SEQUENCE</scope>
    <source>
        <strain evidence="7">LV_2022a</strain>
    </source>
</reference>
<reference evidence="7" key="1">
    <citation type="submission" date="2022-04" db="EMBL/GenBank/DDBJ databases">
        <authorList>
            <person name="Xu L."/>
            <person name="Lv Z."/>
        </authorList>
    </citation>
    <scope>NUCLEOTIDE SEQUENCE</scope>
    <source>
        <strain evidence="7">LV_2022a</strain>
    </source>
</reference>
<feature type="transmembrane region" description="Helical" evidence="5">
    <location>
        <begin position="84"/>
        <end position="103"/>
    </location>
</feature>
<name>A0AAE1Z6Y3_SCHME</name>
<protein>
    <recommendedName>
        <fullName evidence="6">Major facilitator superfamily (MFS) profile domain-containing protein</fullName>
    </recommendedName>
</protein>
<dbReference type="Pfam" id="PF07690">
    <property type="entry name" value="MFS_1"/>
    <property type="match status" value="1"/>
</dbReference>
<organism evidence="7 8">
    <name type="scientific">Schistosoma mekongi</name>
    <name type="common">Parasitic worm</name>
    <dbReference type="NCBI Taxonomy" id="38744"/>
    <lineage>
        <taxon>Eukaryota</taxon>
        <taxon>Metazoa</taxon>
        <taxon>Spiralia</taxon>
        <taxon>Lophotrochozoa</taxon>
        <taxon>Platyhelminthes</taxon>
        <taxon>Trematoda</taxon>
        <taxon>Digenea</taxon>
        <taxon>Strigeidida</taxon>
        <taxon>Schistosomatoidea</taxon>
        <taxon>Schistosomatidae</taxon>
        <taxon>Schistosoma</taxon>
    </lineage>
</organism>
<dbReference type="AlphaFoldDB" id="A0AAE1Z6Y3"/>
<feature type="transmembrane region" description="Helical" evidence="5">
    <location>
        <begin position="145"/>
        <end position="167"/>
    </location>
</feature>
<dbReference type="SUPFAM" id="SSF103473">
    <property type="entry name" value="MFS general substrate transporter"/>
    <property type="match status" value="1"/>
</dbReference>
<evidence type="ECO:0000256" key="2">
    <source>
        <dbReference type="ARBA" id="ARBA00022692"/>
    </source>
</evidence>
<keyword evidence="8" id="KW-1185">Reference proteome</keyword>
<evidence type="ECO:0000313" key="8">
    <source>
        <dbReference type="Proteomes" id="UP001292079"/>
    </source>
</evidence>
<feature type="transmembrane region" description="Helical" evidence="5">
    <location>
        <begin position="109"/>
        <end position="133"/>
    </location>
</feature>
<keyword evidence="4 5" id="KW-0472">Membrane</keyword>
<dbReference type="InterPro" id="IPR050382">
    <property type="entry name" value="MFS_Na/Anion_cotransporter"/>
</dbReference>
<dbReference type="GO" id="GO:0016020">
    <property type="term" value="C:membrane"/>
    <property type="evidence" value="ECO:0007669"/>
    <property type="project" value="UniProtKB-SubCell"/>
</dbReference>
<sequence>MRVGIHVTILSMVNDSTDTAFQNNSEYYCYKFTGLMTNKEPRISTGEYDWDRPTQGFILGAFFWGYVITQIPAGLVSYKYGPKWVAFFGIFGCALVELCIPISSRLSPVVLIVLRAIEGLFLGVLVPAVGGLLGNWAPPGEKSRFGALIICGMQLGTIIGQILAGIISQPRLLDINTPILQSLSSSSSASSMYISYWPYVHYLFSVLNILYSLLWAGMVYDTPQKHPWISDAEKEYLMQIIYNSADDQETQPITDEISFKEGNSLTNIPWKDIMKSKAVWSIVICHFTFDWGWFTLVIFMPTYMSRVLGFDLMSVSIFFLCDNLLLLMSNSIFLIIVYTNLANIISISNTIAPISGIFAPLVVGYVTRDSSELGNWLIIFGISTGFASLGAFINLFITSGEMELWGKSTSS</sequence>
<feature type="transmembrane region" description="Helical" evidence="5">
    <location>
        <begin position="57"/>
        <end position="77"/>
    </location>
</feature>
<dbReference type="PROSITE" id="PS50850">
    <property type="entry name" value="MFS"/>
    <property type="match status" value="1"/>
</dbReference>
<feature type="transmembrane region" description="Helical" evidence="5">
    <location>
        <begin position="373"/>
        <end position="397"/>
    </location>
</feature>